<dbReference type="AlphaFoldDB" id="A0AAU7C7V9"/>
<keyword evidence="1" id="KW-0812">Transmembrane</keyword>
<dbReference type="RefSeq" id="WP_406694202.1">
    <property type="nucleotide sequence ID" value="NZ_CP155447.1"/>
</dbReference>
<evidence type="ECO:0000313" key="2">
    <source>
        <dbReference type="EMBL" id="XBH01478.1"/>
    </source>
</evidence>
<name>A0AAU7C7V9_9BACT</name>
<evidence type="ECO:0000256" key="1">
    <source>
        <dbReference type="SAM" id="Phobius"/>
    </source>
</evidence>
<sequence length="164" mass="17279">MSARLRTVCRRRAARLALTVVGPALATVLLALGFGLLFDARAAGDLARIGLGPGSRMLLGVSHLAGGFALLAPSLAEPVSIFLGFVVSGMAMYLLALGQVVVAGGPALTAVVLLAYGVSSWLRHRAAEMSWQRMLLRYGEEADARALHGGRSRVISPTPHQRPR</sequence>
<proteinExistence type="predicted"/>
<keyword evidence="1" id="KW-0472">Membrane</keyword>
<feature type="transmembrane region" description="Helical" evidence="1">
    <location>
        <begin position="57"/>
        <end position="75"/>
    </location>
</feature>
<gene>
    <name evidence="2" type="ORF">V5E97_24360</name>
</gene>
<reference evidence="2" key="1">
    <citation type="submission" date="2024-05" db="EMBL/GenBank/DDBJ databases">
        <title>Planctomycetes of the genus Singulisphaera possess chitinolytic capabilities.</title>
        <authorList>
            <person name="Ivanova A."/>
        </authorList>
    </citation>
    <scope>NUCLEOTIDE SEQUENCE</scope>
    <source>
        <strain evidence="2">Ch08T</strain>
    </source>
</reference>
<feature type="transmembrane region" description="Helical" evidence="1">
    <location>
        <begin position="82"/>
        <end position="101"/>
    </location>
</feature>
<keyword evidence="1" id="KW-1133">Transmembrane helix</keyword>
<organism evidence="2">
    <name type="scientific">Singulisphaera sp. Ch08</name>
    <dbReference type="NCBI Taxonomy" id="3120278"/>
    <lineage>
        <taxon>Bacteria</taxon>
        <taxon>Pseudomonadati</taxon>
        <taxon>Planctomycetota</taxon>
        <taxon>Planctomycetia</taxon>
        <taxon>Isosphaerales</taxon>
        <taxon>Isosphaeraceae</taxon>
        <taxon>Singulisphaera</taxon>
    </lineage>
</organism>
<protein>
    <submittedName>
        <fullName evidence="2">Uncharacterized protein</fullName>
    </submittedName>
</protein>
<dbReference type="EMBL" id="CP155447">
    <property type="protein sequence ID" value="XBH01478.1"/>
    <property type="molecule type" value="Genomic_DNA"/>
</dbReference>
<accession>A0AAU7C7V9</accession>
<feature type="transmembrane region" description="Helical" evidence="1">
    <location>
        <begin position="107"/>
        <end position="124"/>
    </location>
</feature>
<feature type="transmembrane region" description="Helical" evidence="1">
    <location>
        <begin position="16"/>
        <end position="37"/>
    </location>
</feature>